<proteinExistence type="predicted"/>
<gene>
    <name evidence="2" type="ORF">DMAD_08283</name>
</gene>
<dbReference type="AlphaFoldDB" id="A0AAU9ESR0"/>
<dbReference type="Pfam" id="PF16037">
    <property type="entry name" value="DUF4790"/>
    <property type="match status" value="1"/>
</dbReference>
<evidence type="ECO:0000313" key="3">
    <source>
        <dbReference type="Proteomes" id="UP001500889"/>
    </source>
</evidence>
<name>A0AAU9ESR0_DROMD</name>
<dbReference type="Proteomes" id="UP001500889">
    <property type="component" value="Chromosome O"/>
</dbReference>
<evidence type="ECO:0000313" key="2">
    <source>
        <dbReference type="EMBL" id="BFF89545.1"/>
    </source>
</evidence>
<feature type="region of interest" description="Disordered" evidence="1">
    <location>
        <begin position="1"/>
        <end position="21"/>
    </location>
</feature>
<organism evidence="2 3">
    <name type="scientific">Drosophila madeirensis</name>
    <name type="common">Fruit fly</name>
    <dbReference type="NCBI Taxonomy" id="30013"/>
    <lineage>
        <taxon>Eukaryota</taxon>
        <taxon>Metazoa</taxon>
        <taxon>Ecdysozoa</taxon>
        <taxon>Arthropoda</taxon>
        <taxon>Hexapoda</taxon>
        <taxon>Insecta</taxon>
        <taxon>Pterygota</taxon>
        <taxon>Neoptera</taxon>
        <taxon>Endopterygota</taxon>
        <taxon>Diptera</taxon>
        <taxon>Brachycera</taxon>
        <taxon>Muscomorpha</taxon>
        <taxon>Ephydroidea</taxon>
        <taxon>Drosophilidae</taxon>
        <taxon>Drosophila</taxon>
        <taxon>Sophophora</taxon>
    </lineage>
</organism>
<reference evidence="2 3" key="1">
    <citation type="submission" date="2024-02" db="EMBL/GenBank/DDBJ databases">
        <title>A chromosome-level genome assembly of Drosophila madeirensis, a fruit fly species endemic to Madeira island.</title>
        <authorList>
            <person name="Tomihara K."/>
            <person name="Llopart A."/>
            <person name="Yamamoto D."/>
        </authorList>
    </citation>
    <scope>NUCLEOTIDE SEQUENCE [LARGE SCALE GENOMIC DNA]</scope>
    <source>
        <strain evidence="2 3">RF1</strain>
    </source>
</reference>
<accession>A0AAU9ESR0</accession>
<sequence length="193" mass="22664">MEESEETDGQAVRGSSKRFTLSTRSPRYSRYSKAISKFEIPTIDTQSKLQLLSLCRRHKLDDIFIGDFNDDEFDNENVYIRKHADPDARDIAHESPSYSKFKQPLQAECLARYAASARKYNRQFKNEISKLIDYQCSALEAAYLVRVTAYTTLWPPYHNETEISNTSRKFYRLTTKEQKRFEKITGMPYSKHF</sequence>
<dbReference type="EMBL" id="AP029263">
    <property type="protein sequence ID" value="BFF89545.1"/>
    <property type="molecule type" value="Genomic_DNA"/>
</dbReference>
<dbReference type="InterPro" id="IPR032004">
    <property type="entry name" value="DUF4790"/>
</dbReference>
<protein>
    <submittedName>
        <fullName evidence="2">Uncharacterized protein</fullName>
    </submittedName>
</protein>
<keyword evidence="3" id="KW-1185">Reference proteome</keyword>
<evidence type="ECO:0000256" key="1">
    <source>
        <dbReference type="SAM" id="MobiDB-lite"/>
    </source>
</evidence>